<gene>
    <name evidence="1" type="ORF">BCR33DRAFT_762505</name>
</gene>
<organism evidence="1 2">
    <name type="scientific">Rhizoclosmatium globosum</name>
    <dbReference type="NCBI Taxonomy" id="329046"/>
    <lineage>
        <taxon>Eukaryota</taxon>
        <taxon>Fungi</taxon>
        <taxon>Fungi incertae sedis</taxon>
        <taxon>Chytridiomycota</taxon>
        <taxon>Chytridiomycota incertae sedis</taxon>
        <taxon>Chytridiomycetes</taxon>
        <taxon>Chytridiales</taxon>
        <taxon>Chytriomycetaceae</taxon>
        <taxon>Rhizoclosmatium</taxon>
    </lineage>
</organism>
<dbReference type="Proteomes" id="UP000193642">
    <property type="component" value="Unassembled WGS sequence"/>
</dbReference>
<protein>
    <submittedName>
        <fullName evidence="1">Uncharacterized protein</fullName>
    </submittedName>
</protein>
<dbReference type="AlphaFoldDB" id="A0A1Y2CV45"/>
<accession>A0A1Y2CV45</accession>
<name>A0A1Y2CV45_9FUNG</name>
<evidence type="ECO:0000313" key="1">
    <source>
        <dbReference type="EMBL" id="ORY50939.1"/>
    </source>
</evidence>
<keyword evidence="2" id="KW-1185">Reference proteome</keyword>
<dbReference type="EMBL" id="MCGO01000006">
    <property type="protein sequence ID" value="ORY50939.1"/>
    <property type="molecule type" value="Genomic_DNA"/>
</dbReference>
<reference evidence="1 2" key="1">
    <citation type="submission" date="2016-07" db="EMBL/GenBank/DDBJ databases">
        <title>Pervasive Adenine N6-methylation of Active Genes in Fungi.</title>
        <authorList>
            <consortium name="DOE Joint Genome Institute"/>
            <person name="Mondo S.J."/>
            <person name="Dannebaum R.O."/>
            <person name="Kuo R.C."/>
            <person name="Labutti K."/>
            <person name="Haridas S."/>
            <person name="Kuo A."/>
            <person name="Salamov A."/>
            <person name="Ahrendt S.R."/>
            <person name="Lipzen A."/>
            <person name="Sullivan W."/>
            <person name="Andreopoulos W.B."/>
            <person name="Clum A."/>
            <person name="Lindquist E."/>
            <person name="Daum C."/>
            <person name="Ramamoorthy G.K."/>
            <person name="Gryganskyi A."/>
            <person name="Culley D."/>
            <person name="Magnuson J.K."/>
            <person name="James T.Y."/>
            <person name="O'Malley M.A."/>
            <person name="Stajich J.E."/>
            <person name="Spatafora J.W."/>
            <person name="Visel A."/>
            <person name="Grigoriev I.V."/>
        </authorList>
    </citation>
    <scope>NUCLEOTIDE SEQUENCE [LARGE SCALE GENOMIC DNA]</scope>
    <source>
        <strain evidence="1 2">JEL800</strain>
    </source>
</reference>
<evidence type="ECO:0000313" key="2">
    <source>
        <dbReference type="Proteomes" id="UP000193642"/>
    </source>
</evidence>
<sequence>MVVKLTPTFKFTPKLQAGLLFLGCILLITRITVKPYAQSSHESKPIPLQTSWRSMSPRRAPQVLDIIEQDYADRIDWTFLTPVSEPPNVKSFLRYNSSKRIPMPHLSTDPRYTSRPREASSLGGRIAFINGHHGTSDDFAYVTHQLGIQFSEFNPRAFWFYGVDERRAEDVNRHGNLGDFFCRSFDTVVVGDTIPDSRFLLQHLDRIINKTTTESNETDNTTRLCQIRRIIMMTTNRFDFGFKPLELPSYHALVRRVTIKSHELGARSRGIPKIIWTANNPFDIKYAEVALGSDIGQFTLIRSVGYSTLPVVKPFPKEVTELPAVYNHYDESRFIAWLMRNDINVSVFSRNYGGPTSLSQFRCFIDFPYQASTMKMYENLLFGVVTLVPSKRLFLSRELGGYIIEGHRVSNWQDYVEYWYEDMHDYVYVFDSITELKEILARPVIDVRNIRERGEGVWKAWNAKSIAEWRRILSM</sequence>
<comment type="caution">
    <text evidence="1">The sequence shown here is derived from an EMBL/GenBank/DDBJ whole genome shotgun (WGS) entry which is preliminary data.</text>
</comment>
<dbReference type="OrthoDB" id="543916at2759"/>
<proteinExistence type="predicted"/>